<feature type="transmembrane region" description="Helical" evidence="1">
    <location>
        <begin position="5"/>
        <end position="23"/>
    </location>
</feature>
<organism evidence="2 3">
    <name type="scientific">Halanaerobium salsuginis</name>
    <dbReference type="NCBI Taxonomy" id="29563"/>
    <lineage>
        <taxon>Bacteria</taxon>
        <taxon>Bacillati</taxon>
        <taxon>Bacillota</taxon>
        <taxon>Clostridia</taxon>
        <taxon>Halanaerobiales</taxon>
        <taxon>Halanaerobiaceae</taxon>
        <taxon>Halanaerobium</taxon>
    </lineage>
</organism>
<feature type="transmembrane region" description="Helical" evidence="1">
    <location>
        <begin position="62"/>
        <end position="85"/>
    </location>
</feature>
<evidence type="ECO:0000256" key="1">
    <source>
        <dbReference type="SAM" id="Phobius"/>
    </source>
</evidence>
<dbReference type="Proteomes" id="UP000199006">
    <property type="component" value="Unassembled WGS sequence"/>
</dbReference>
<keyword evidence="3" id="KW-1185">Reference proteome</keyword>
<sequence>MDFYLIVIFLFGGILLGFKFGGIEKLLKIAEFITRLGLIVLLLTMGANLGSNQAILHQLAELGLEALIFALVSILFSVIAVVLLADKLGLNEFAAVRSSDSAVLETDSAADNLSILIFGAVIIGILIGYFFLSADQRILLDKLSNYSLALLLFGVGTGLGAHREVFSELKLVGWKVLLLPLLIALGSLFGSVLIGLVLGFTTGEAAAVGAGFGWYSLSGVLIAKLHSAELGSLAFLTNVFRELLTVILLPFVARKFGNLAVIAPGGATTMDVTLPLVKETGGEEVVLPAFISGAILSSLVPILVPLFLHI</sequence>
<evidence type="ECO:0000313" key="3">
    <source>
        <dbReference type="Proteomes" id="UP000199006"/>
    </source>
</evidence>
<dbReference type="GO" id="GO:0015661">
    <property type="term" value="F:L-lysine efflux transmembrane transporter activity"/>
    <property type="evidence" value="ECO:0007669"/>
    <property type="project" value="InterPro"/>
</dbReference>
<accession>A0A1I4M005</accession>
<dbReference type="GO" id="GO:0005886">
    <property type="term" value="C:plasma membrane"/>
    <property type="evidence" value="ECO:0007669"/>
    <property type="project" value="TreeGrafter"/>
</dbReference>
<dbReference type="RefSeq" id="WP_089862478.1">
    <property type="nucleotide sequence ID" value="NZ_FOTI01000046.1"/>
</dbReference>
<feature type="transmembrane region" description="Helical" evidence="1">
    <location>
        <begin position="174"/>
        <end position="198"/>
    </location>
</feature>
<protein>
    <submittedName>
        <fullName evidence="2">Uncharacterized membrane protein YbjE, DUF340 family</fullName>
    </submittedName>
</protein>
<name>A0A1I4M005_9FIRM</name>
<feature type="transmembrane region" description="Helical" evidence="1">
    <location>
        <begin position="144"/>
        <end position="162"/>
    </location>
</feature>
<gene>
    <name evidence="2" type="ORF">SAMN02983006_02466</name>
</gene>
<reference evidence="2 3" key="1">
    <citation type="submission" date="2016-10" db="EMBL/GenBank/DDBJ databases">
        <authorList>
            <person name="de Groot N.N."/>
        </authorList>
    </citation>
    <scope>NUCLEOTIDE SEQUENCE [LARGE SCALE GENOMIC DNA]</scope>
    <source>
        <strain evidence="2 3">ATCC 51327</strain>
    </source>
</reference>
<dbReference type="PANTHER" id="PTHR35804">
    <property type="entry name" value="LYSINE EXPORTER LYSO"/>
    <property type="match status" value="1"/>
</dbReference>
<feature type="transmembrane region" description="Helical" evidence="1">
    <location>
        <begin position="205"/>
        <end position="226"/>
    </location>
</feature>
<feature type="transmembrane region" description="Helical" evidence="1">
    <location>
        <begin position="113"/>
        <end position="132"/>
    </location>
</feature>
<dbReference type="Pfam" id="PF03956">
    <property type="entry name" value="Lys_export"/>
    <property type="match status" value="1"/>
</dbReference>
<keyword evidence="1" id="KW-0812">Transmembrane</keyword>
<feature type="transmembrane region" description="Helical" evidence="1">
    <location>
        <begin position="289"/>
        <end position="308"/>
    </location>
</feature>
<dbReference type="InterPro" id="IPR005642">
    <property type="entry name" value="LysO"/>
</dbReference>
<dbReference type="EMBL" id="FOTI01000046">
    <property type="protein sequence ID" value="SFL96581.1"/>
    <property type="molecule type" value="Genomic_DNA"/>
</dbReference>
<feature type="transmembrane region" description="Helical" evidence="1">
    <location>
        <begin position="29"/>
        <end position="50"/>
    </location>
</feature>
<keyword evidence="1" id="KW-0472">Membrane</keyword>
<keyword evidence="1" id="KW-1133">Transmembrane helix</keyword>
<dbReference type="AlphaFoldDB" id="A0A1I4M005"/>
<dbReference type="STRING" id="29563.SAMN02983006_02466"/>
<proteinExistence type="predicted"/>
<dbReference type="OrthoDB" id="371078at2"/>
<evidence type="ECO:0000313" key="2">
    <source>
        <dbReference type="EMBL" id="SFL96581.1"/>
    </source>
</evidence>
<dbReference type="PANTHER" id="PTHR35804:SF1">
    <property type="entry name" value="LYSINE EXPORTER LYSO"/>
    <property type="match status" value="1"/>
</dbReference>